<protein>
    <submittedName>
        <fullName evidence="3">CPBP family intramembrane metalloprotease</fullName>
    </submittedName>
</protein>
<dbReference type="Proteomes" id="UP001203004">
    <property type="component" value="Unassembled WGS sequence"/>
</dbReference>
<keyword evidence="3" id="KW-0645">Protease</keyword>
<keyword evidence="1" id="KW-0472">Membrane</keyword>
<feature type="transmembrane region" description="Helical" evidence="1">
    <location>
        <begin position="112"/>
        <end position="131"/>
    </location>
</feature>
<keyword evidence="3" id="KW-0482">Metalloprotease</keyword>
<dbReference type="PANTHER" id="PTHR36435:SF6">
    <property type="entry name" value="ABORTIVE INFECTION PROTEIN"/>
    <property type="match status" value="1"/>
</dbReference>
<reference evidence="3 4" key="1">
    <citation type="submission" date="2022-05" db="EMBL/GenBank/DDBJ databases">
        <title>Sporolactobacillus sp nov CPB3-1, isolated from tree bark (Mangifera indica L.).</title>
        <authorList>
            <person name="Phuengjayaem S."/>
            <person name="Tanasupawat S."/>
        </authorList>
    </citation>
    <scope>NUCLEOTIDE SEQUENCE [LARGE SCALE GENOMIC DNA]</scope>
    <source>
        <strain evidence="3 4">CPB3-1</strain>
    </source>
</reference>
<feature type="transmembrane region" description="Helical" evidence="1">
    <location>
        <begin position="143"/>
        <end position="160"/>
    </location>
</feature>
<keyword evidence="3" id="KW-0378">Hydrolase</keyword>
<dbReference type="EMBL" id="JAMAST010000024">
    <property type="protein sequence ID" value="MCL1632860.1"/>
    <property type="molecule type" value="Genomic_DNA"/>
</dbReference>
<accession>A0ABT0MEV8</accession>
<sequence length="220" mass="24748">MALRYTLIVLVYLACVLSPILPVFPRSAPAYGNTYTAIFISTLLLVALLLIPERRIARGAAASIGESIAWAICGIFILYVLQIASTLINNLIFGQPLASEHTEEIVRLTRGAPFFVLTVSIIGPMLEEIVFRKIFFGSMKRKLGFFFAALFSSLAFAAFHFDFSHLLTYFVIGFFLCYAYHKTGRIWVPMFMHASMNAIVVLASMFLRMPSNVSWIHWLC</sequence>
<comment type="caution">
    <text evidence="3">The sequence shown here is derived from an EMBL/GenBank/DDBJ whole genome shotgun (WGS) entry which is preliminary data.</text>
</comment>
<proteinExistence type="predicted"/>
<organism evidence="3 4">
    <name type="scientific">Sporolactobacillus mangiferae</name>
    <dbReference type="NCBI Taxonomy" id="2940498"/>
    <lineage>
        <taxon>Bacteria</taxon>
        <taxon>Bacillati</taxon>
        <taxon>Bacillota</taxon>
        <taxon>Bacilli</taxon>
        <taxon>Bacillales</taxon>
        <taxon>Sporolactobacillaceae</taxon>
        <taxon>Sporolactobacillus</taxon>
    </lineage>
</organism>
<gene>
    <name evidence="3" type="ORF">M3N64_13110</name>
</gene>
<dbReference type="PANTHER" id="PTHR36435">
    <property type="entry name" value="SLR1288 PROTEIN"/>
    <property type="match status" value="1"/>
</dbReference>
<dbReference type="GO" id="GO:0008237">
    <property type="term" value="F:metallopeptidase activity"/>
    <property type="evidence" value="ECO:0007669"/>
    <property type="project" value="UniProtKB-KW"/>
</dbReference>
<feature type="transmembrane region" description="Helical" evidence="1">
    <location>
        <begin position="188"/>
        <end position="207"/>
    </location>
</feature>
<keyword evidence="4" id="KW-1185">Reference proteome</keyword>
<feature type="transmembrane region" description="Helical" evidence="1">
    <location>
        <begin position="35"/>
        <end position="52"/>
    </location>
</feature>
<feature type="transmembrane region" description="Helical" evidence="1">
    <location>
        <begin position="166"/>
        <end position="181"/>
    </location>
</feature>
<dbReference type="Pfam" id="PF02517">
    <property type="entry name" value="Rce1-like"/>
    <property type="match status" value="1"/>
</dbReference>
<keyword evidence="1" id="KW-1133">Transmembrane helix</keyword>
<evidence type="ECO:0000259" key="2">
    <source>
        <dbReference type="Pfam" id="PF02517"/>
    </source>
</evidence>
<feature type="domain" description="CAAX prenyl protease 2/Lysostaphin resistance protein A-like" evidence="2">
    <location>
        <begin position="112"/>
        <end position="199"/>
    </location>
</feature>
<dbReference type="InterPro" id="IPR003675">
    <property type="entry name" value="Rce1/LyrA-like_dom"/>
</dbReference>
<evidence type="ECO:0000256" key="1">
    <source>
        <dbReference type="SAM" id="Phobius"/>
    </source>
</evidence>
<evidence type="ECO:0000313" key="4">
    <source>
        <dbReference type="Proteomes" id="UP001203004"/>
    </source>
</evidence>
<dbReference type="RefSeq" id="WP_249103557.1">
    <property type="nucleotide sequence ID" value="NZ_JAMAST010000024.1"/>
</dbReference>
<name>A0ABT0MEV8_9BACL</name>
<feature type="transmembrane region" description="Helical" evidence="1">
    <location>
        <begin position="68"/>
        <end position="92"/>
    </location>
</feature>
<evidence type="ECO:0000313" key="3">
    <source>
        <dbReference type="EMBL" id="MCL1632860.1"/>
    </source>
</evidence>
<dbReference type="InterPro" id="IPR052710">
    <property type="entry name" value="CAAX_protease"/>
</dbReference>
<keyword evidence="1" id="KW-0812">Transmembrane</keyword>